<evidence type="ECO:0000256" key="1">
    <source>
        <dbReference type="SAM" id="Phobius"/>
    </source>
</evidence>
<dbReference type="EMBL" id="JAFBEC010000003">
    <property type="protein sequence ID" value="MBM7632186.1"/>
    <property type="molecule type" value="Genomic_DNA"/>
</dbReference>
<sequence>MNHYVKLARKSSVYLLATIGAFALLLFISGLILDLRSFDETKGGYEPPFENFTGEPINFNELDQSAEGIVGRGYTVNILLNCTTGMVTFEFFKLRFDVLTVSERAIAVHKPQDACIKRGFDPQFLS</sequence>
<protein>
    <submittedName>
        <fullName evidence="2">Uncharacterized protein</fullName>
    </submittedName>
</protein>
<keyword evidence="1" id="KW-0472">Membrane</keyword>
<feature type="transmembrane region" description="Helical" evidence="1">
    <location>
        <begin position="12"/>
        <end position="33"/>
    </location>
</feature>
<name>A0ABS2PA04_9BACL</name>
<proteinExistence type="predicted"/>
<keyword evidence="1" id="KW-0812">Transmembrane</keyword>
<evidence type="ECO:0000313" key="3">
    <source>
        <dbReference type="Proteomes" id="UP000741863"/>
    </source>
</evidence>
<reference evidence="2 3" key="1">
    <citation type="submission" date="2021-01" db="EMBL/GenBank/DDBJ databases">
        <title>Genomic Encyclopedia of Type Strains, Phase IV (KMG-IV): sequencing the most valuable type-strain genomes for metagenomic binning, comparative biology and taxonomic classification.</title>
        <authorList>
            <person name="Goeker M."/>
        </authorList>
    </citation>
    <scope>NUCLEOTIDE SEQUENCE [LARGE SCALE GENOMIC DNA]</scope>
    <source>
        <strain evidence="2 3">DSM 25540</strain>
    </source>
</reference>
<gene>
    <name evidence="2" type="ORF">JOD17_001279</name>
</gene>
<dbReference type="RefSeq" id="WP_204696311.1">
    <property type="nucleotide sequence ID" value="NZ_JAFBEC010000003.1"/>
</dbReference>
<organism evidence="2 3">
    <name type="scientific">Geomicrobium sediminis</name>
    <dbReference type="NCBI Taxonomy" id="1347788"/>
    <lineage>
        <taxon>Bacteria</taxon>
        <taxon>Bacillati</taxon>
        <taxon>Bacillota</taxon>
        <taxon>Bacilli</taxon>
        <taxon>Bacillales</taxon>
        <taxon>Geomicrobium</taxon>
    </lineage>
</organism>
<evidence type="ECO:0000313" key="2">
    <source>
        <dbReference type="EMBL" id="MBM7632186.1"/>
    </source>
</evidence>
<accession>A0ABS2PA04</accession>
<keyword evidence="1" id="KW-1133">Transmembrane helix</keyword>
<dbReference type="Proteomes" id="UP000741863">
    <property type="component" value="Unassembled WGS sequence"/>
</dbReference>
<keyword evidence="3" id="KW-1185">Reference proteome</keyword>
<comment type="caution">
    <text evidence="2">The sequence shown here is derived from an EMBL/GenBank/DDBJ whole genome shotgun (WGS) entry which is preliminary data.</text>
</comment>